<evidence type="ECO:0000313" key="3">
    <source>
        <dbReference type="EMBL" id="MBO2445604.1"/>
    </source>
</evidence>
<dbReference type="Pfam" id="PF25906">
    <property type="entry name" value="PucR-like_N"/>
    <property type="match status" value="1"/>
</dbReference>
<evidence type="ECO:0000259" key="1">
    <source>
        <dbReference type="Pfam" id="PF13556"/>
    </source>
</evidence>
<feature type="domain" description="PucR C-terminal helix-turn-helix" evidence="1">
    <location>
        <begin position="342"/>
        <end position="400"/>
    </location>
</feature>
<dbReference type="PANTHER" id="PTHR33744:SF1">
    <property type="entry name" value="DNA-BINDING TRANSCRIPTIONAL ACTIVATOR ADER"/>
    <property type="match status" value="1"/>
</dbReference>
<feature type="domain" description="PucR-like N-terminal" evidence="2">
    <location>
        <begin position="25"/>
        <end position="187"/>
    </location>
</feature>
<reference evidence="3" key="1">
    <citation type="submission" date="2021-03" db="EMBL/GenBank/DDBJ databases">
        <authorList>
            <person name="Kanchanasin P."/>
            <person name="Saeng-In P."/>
            <person name="Phongsopitanun W."/>
            <person name="Yuki M."/>
            <person name="Kudo T."/>
            <person name="Ohkuma M."/>
            <person name="Tanasupawat S."/>
        </authorList>
    </citation>
    <scope>NUCLEOTIDE SEQUENCE</scope>
    <source>
        <strain evidence="3">GKU 128</strain>
    </source>
</reference>
<gene>
    <name evidence="3" type="ORF">J4573_00725</name>
</gene>
<dbReference type="Proteomes" id="UP000669179">
    <property type="component" value="Unassembled WGS sequence"/>
</dbReference>
<evidence type="ECO:0000259" key="2">
    <source>
        <dbReference type="Pfam" id="PF25906"/>
    </source>
</evidence>
<dbReference type="Gene3D" id="1.10.10.2840">
    <property type="entry name" value="PucR C-terminal helix-turn-helix domain"/>
    <property type="match status" value="1"/>
</dbReference>
<dbReference type="RefSeq" id="WP_208253215.1">
    <property type="nucleotide sequence ID" value="NZ_JAGEOJ010000001.1"/>
</dbReference>
<dbReference type="InterPro" id="IPR058663">
    <property type="entry name" value="PucR-like_N"/>
</dbReference>
<dbReference type="InterPro" id="IPR025736">
    <property type="entry name" value="PucR_C-HTH_dom"/>
</dbReference>
<dbReference type="InterPro" id="IPR042070">
    <property type="entry name" value="PucR_C-HTH_sf"/>
</dbReference>
<dbReference type="InterPro" id="IPR051448">
    <property type="entry name" value="CdaR-like_regulators"/>
</dbReference>
<accession>A0A939P9T2</accession>
<evidence type="ECO:0000313" key="4">
    <source>
        <dbReference type="Proteomes" id="UP000669179"/>
    </source>
</evidence>
<organism evidence="3 4">
    <name type="scientific">Actinomadura barringtoniae</name>
    <dbReference type="NCBI Taxonomy" id="1427535"/>
    <lineage>
        <taxon>Bacteria</taxon>
        <taxon>Bacillati</taxon>
        <taxon>Actinomycetota</taxon>
        <taxon>Actinomycetes</taxon>
        <taxon>Streptosporangiales</taxon>
        <taxon>Thermomonosporaceae</taxon>
        <taxon>Actinomadura</taxon>
    </lineage>
</organism>
<dbReference type="PANTHER" id="PTHR33744">
    <property type="entry name" value="CARBOHYDRATE DIACID REGULATOR"/>
    <property type="match status" value="1"/>
</dbReference>
<sequence>MTDLSQVVPLPVRRFELGFSFEQGARIADDLRGYVPAIAAEAVASIEKDLPEFVRPHDPRYGKALVLGVEYAIGHFLELMADPDTPSADVVDFWRRVGAGEAAEGRTLDTWQASIRIGAGVAVERLTERGLQLGHKTSAATVAGITNAVFGYLNQIAAIVAEGHADAEARAEGTRQDRRRRLLDLLLGEPADAKDLREPAHEAAWPLPRTVAAVALKERGTDTKRPTLFPDVLVGLHLPEPCLIVPDPDGPGRDRTLARQLRGWSAAIGPTVEITEVAKSLRWARQALALADEGLISGTRLVVAEAHMPIIVMMQDREFVERAIRRRLGPLLSVRPAQRYRLAETLLISLECGFNAAEVSGRLHVHAQTVRYRIRQLEELFGDTLHATEGRLELQMVLQAWLTLNSEQPIPARDQLRIG</sequence>
<dbReference type="EMBL" id="JAGEOJ010000001">
    <property type="protein sequence ID" value="MBO2445604.1"/>
    <property type="molecule type" value="Genomic_DNA"/>
</dbReference>
<proteinExistence type="predicted"/>
<protein>
    <submittedName>
        <fullName evidence="3">Helix-turn-helix domain-containing protein</fullName>
    </submittedName>
</protein>
<dbReference type="Pfam" id="PF13556">
    <property type="entry name" value="HTH_30"/>
    <property type="match status" value="1"/>
</dbReference>
<keyword evidence="4" id="KW-1185">Reference proteome</keyword>
<name>A0A939P9T2_9ACTN</name>
<dbReference type="AlphaFoldDB" id="A0A939P9T2"/>
<comment type="caution">
    <text evidence="3">The sequence shown here is derived from an EMBL/GenBank/DDBJ whole genome shotgun (WGS) entry which is preliminary data.</text>
</comment>